<comment type="caution">
    <text evidence="1">The sequence shown here is derived from an EMBL/GenBank/DDBJ whole genome shotgun (WGS) entry which is preliminary data.</text>
</comment>
<dbReference type="Pfam" id="PF05159">
    <property type="entry name" value="Capsule_synth"/>
    <property type="match status" value="1"/>
</dbReference>
<dbReference type="AlphaFoldDB" id="A0A0X3TNI8"/>
<protein>
    <recommendedName>
        <fullName evidence="3">Capsular biosynthesis protein</fullName>
    </recommendedName>
</protein>
<dbReference type="GO" id="GO:0000271">
    <property type="term" value="P:polysaccharide biosynthetic process"/>
    <property type="evidence" value="ECO:0007669"/>
    <property type="project" value="InterPro"/>
</dbReference>
<dbReference type="GO" id="GO:0015774">
    <property type="term" value="P:polysaccharide transport"/>
    <property type="evidence" value="ECO:0007669"/>
    <property type="project" value="InterPro"/>
</dbReference>
<organism evidence="1 2">
    <name type="scientific">Ruegeria profundi</name>
    <dbReference type="NCBI Taxonomy" id="1685378"/>
    <lineage>
        <taxon>Bacteria</taxon>
        <taxon>Pseudomonadati</taxon>
        <taxon>Pseudomonadota</taxon>
        <taxon>Alphaproteobacteria</taxon>
        <taxon>Rhodobacterales</taxon>
        <taxon>Roseobacteraceae</taxon>
        <taxon>Ruegeria</taxon>
    </lineage>
</organism>
<keyword evidence="2" id="KW-1185">Reference proteome</keyword>
<sequence>MDKHLANKNYHNSVRAICQQSAFWKPFFATNGLSQRKRGILLLQGPVGPFFSRLQVYLETRGLDVRRVCFNAGDRFFARGMKRFSFGGSLDEWRNWLTEYLSAADIGYIILFGSERPVHKVALAVARQHGIRVLSLEEGYIRPGYVTVEEGGNNANSPIAGLLPPDDYDPVEQEAANVVPYRGLHSMCGYGALYYALRTVFQTSREKNIFHRPISVLPDIFLWARNGTRKVFRQHRCFAAIQKLLEHKDGRYFLVPLQVAVDSNMQDAAKGWDTTRLITATLSSFARNPDTEARLVFKVHPLERGHFRHGPLIRATAEALGIGDRVDVIETGSLGLLARHAAGMITITSTSGLSAIYHGTPLLVIVEAIYANPRLAICANGAPDFDTFWSTRHTASTAARASYISWLIKMSLVPGDFYAADGMKAACEGVFAKLIHGAASHKTATTDARSVAPSAGLRIVANAKLPPQSNHHAVRNLE</sequence>
<evidence type="ECO:0008006" key="3">
    <source>
        <dbReference type="Google" id="ProtNLM"/>
    </source>
</evidence>
<evidence type="ECO:0000313" key="1">
    <source>
        <dbReference type="EMBL" id="KUJ77273.1"/>
    </source>
</evidence>
<dbReference type="EMBL" id="LQBP01000011">
    <property type="protein sequence ID" value="KUJ77273.1"/>
    <property type="molecule type" value="Genomic_DNA"/>
</dbReference>
<gene>
    <name evidence="1" type="ORF">AVO44_17995</name>
</gene>
<accession>A0A0X3TNI8</accession>
<dbReference type="STRING" id="1685378.AVO44_17995"/>
<proteinExistence type="predicted"/>
<reference evidence="2" key="1">
    <citation type="submission" date="2015-12" db="EMBL/GenBank/DDBJ databases">
        <authorList>
            <person name="Zhang G."/>
            <person name="Stingl U."/>
        </authorList>
    </citation>
    <scope>NUCLEOTIDE SEQUENCE [LARGE SCALE GENOMIC DNA]</scope>
    <source>
        <strain evidence="2">ZGT108</strain>
    </source>
</reference>
<name>A0A0X3TNI8_9RHOB</name>
<evidence type="ECO:0000313" key="2">
    <source>
        <dbReference type="Proteomes" id="UP000053690"/>
    </source>
</evidence>
<dbReference type="InterPro" id="IPR007833">
    <property type="entry name" value="Capsule_polysaccharide_synth"/>
</dbReference>
<dbReference type="Proteomes" id="UP000053690">
    <property type="component" value="Unassembled WGS sequence"/>
</dbReference>